<keyword evidence="1" id="KW-0732">Signal</keyword>
<evidence type="ECO:0008006" key="4">
    <source>
        <dbReference type="Google" id="ProtNLM"/>
    </source>
</evidence>
<dbReference type="eggNOG" id="ENOG5032UFB">
    <property type="taxonomic scope" value="Bacteria"/>
</dbReference>
<dbReference type="Pfam" id="PF14060">
    <property type="entry name" value="DUF4252"/>
    <property type="match status" value="1"/>
</dbReference>
<sequence length="187" mass="20945">MKMLARIGLMLLLCAPLLNAQELPWKLNFDKYANEATETVDVTLDKNMLNLAKNFLSDKDADQRQAKEIVSQLNGIYVRSYEFDKPGMYSDADIESFRAQLKAPEWNRIVGVRSKRGGENDFVYVRQVNGKMTGLAVIAAEAREFTLVYIDGPIDLAKISSLGGQFGVPRFYGSNLKIDVGKKGDKE</sequence>
<dbReference type="EMBL" id="CP000360">
    <property type="protein sequence ID" value="ABF43399.1"/>
    <property type="molecule type" value="Genomic_DNA"/>
</dbReference>
<proteinExistence type="predicted"/>
<dbReference type="Proteomes" id="UP000002432">
    <property type="component" value="Chromosome"/>
</dbReference>
<accession>Q1IIA1</accession>
<keyword evidence="3" id="KW-1185">Reference proteome</keyword>
<organism evidence="2 3">
    <name type="scientific">Koribacter versatilis (strain Ellin345)</name>
    <dbReference type="NCBI Taxonomy" id="204669"/>
    <lineage>
        <taxon>Bacteria</taxon>
        <taxon>Pseudomonadati</taxon>
        <taxon>Acidobacteriota</taxon>
        <taxon>Terriglobia</taxon>
        <taxon>Terriglobales</taxon>
        <taxon>Candidatus Korobacteraceae</taxon>
        <taxon>Candidatus Korobacter</taxon>
    </lineage>
</organism>
<feature type="chain" id="PRO_5004190722" description="DUF4252 domain-containing protein" evidence="1">
    <location>
        <begin position="21"/>
        <end position="187"/>
    </location>
</feature>
<dbReference type="STRING" id="204669.Acid345_4399"/>
<dbReference type="RefSeq" id="WP_011525196.1">
    <property type="nucleotide sequence ID" value="NC_008009.1"/>
</dbReference>
<dbReference type="AlphaFoldDB" id="Q1IIA1"/>
<evidence type="ECO:0000313" key="3">
    <source>
        <dbReference type="Proteomes" id="UP000002432"/>
    </source>
</evidence>
<name>Q1IIA1_KORVE</name>
<dbReference type="KEGG" id="aba:Acid345_4399"/>
<feature type="signal peptide" evidence="1">
    <location>
        <begin position="1"/>
        <end position="20"/>
    </location>
</feature>
<dbReference type="EnsemblBacteria" id="ABF43399">
    <property type="protein sequence ID" value="ABF43399"/>
    <property type="gene ID" value="Acid345_4399"/>
</dbReference>
<evidence type="ECO:0000313" key="2">
    <source>
        <dbReference type="EMBL" id="ABF43399.1"/>
    </source>
</evidence>
<dbReference type="HOGENOM" id="CLU_126934_0_0_0"/>
<protein>
    <recommendedName>
        <fullName evidence="4">DUF4252 domain-containing protein</fullName>
    </recommendedName>
</protein>
<dbReference type="OrthoDB" id="123183at2"/>
<gene>
    <name evidence="2" type="ordered locus">Acid345_4399</name>
</gene>
<dbReference type="InterPro" id="IPR025348">
    <property type="entry name" value="DUF4252"/>
</dbReference>
<evidence type="ECO:0000256" key="1">
    <source>
        <dbReference type="SAM" id="SignalP"/>
    </source>
</evidence>
<reference evidence="2 3" key="1">
    <citation type="journal article" date="2009" name="Appl. Environ. Microbiol.">
        <title>Three genomes from the phylum Acidobacteria provide insight into the lifestyles of these microorganisms in soils.</title>
        <authorList>
            <person name="Ward N.L."/>
            <person name="Challacombe J.F."/>
            <person name="Janssen P.H."/>
            <person name="Henrissat B."/>
            <person name="Coutinho P.M."/>
            <person name="Wu M."/>
            <person name="Xie G."/>
            <person name="Haft D.H."/>
            <person name="Sait M."/>
            <person name="Badger J."/>
            <person name="Barabote R.D."/>
            <person name="Bradley B."/>
            <person name="Brettin T.S."/>
            <person name="Brinkac L.M."/>
            <person name="Bruce D."/>
            <person name="Creasy T."/>
            <person name="Daugherty S.C."/>
            <person name="Davidsen T.M."/>
            <person name="DeBoy R.T."/>
            <person name="Detter J.C."/>
            <person name="Dodson R.J."/>
            <person name="Durkin A.S."/>
            <person name="Ganapathy A."/>
            <person name="Gwinn-Giglio M."/>
            <person name="Han C.S."/>
            <person name="Khouri H."/>
            <person name="Kiss H."/>
            <person name="Kothari S.P."/>
            <person name="Madupu R."/>
            <person name="Nelson K.E."/>
            <person name="Nelson W.C."/>
            <person name="Paulsen I."/>
            <person name="Penn K."/>
            <person name="Ren Q."/>
            <person name="Rosovitz M.J."/>
            <person name="Selengut J.D."/>
            <person name="Shrivastava S."/>
            <person name="Sullivan S.A."/>
            <person name="Tapia R."/>
            <person name="Thompson L.S."/>
            <person name="Watkins K.L."/>
            <person name="Yang Q."/>
            <person name="Yu C."/>
            <person name="Zafar N."/>
            <person name="Zhou L."/>
            <person name="Kuske C.R."/>
        </authorList>
    </citation>
    <scope>NUCLEOTIDE SEQUENCE [LARGE SCALE GENOMIC DNA]</scope>
    <source>
        <strain evidence="2 3">Ellin345</strain>
    </source>
</reference>